<feature type="chain" id="PRO_5011623564" evidence="1">
    <location>
        <begin position="20"/>
        <end position="113"/>
    </location>
</feature>
<dbReference type="STRING" id="237018.SAMN04489723_104324"/>
<dbReference type="EMBL" id="FOKK01000004">
    <property type="protein sequence ID" value="SFB12424.1"/>
    <property type="molecule type" value="Genomic_DNA"/>
</dbReference>
<reference evidence="2 3" key="1">
    <citation type="submission" date="2016-10" db="EMBL/GenBank/DDBJ databases">
        <authorList>
            <person name="de Groot N.N."/>
        </authorList>
    </citation>
    <scope>NUCLEOTIDE SEQUENCE [LARGE SCALE GENOMIC DNA]</scope>
    <source>
        <strain evidence="2 3">DSM 23399</strain>
    </source>
</reference>
<dbReference type="RefSeq" id="WP_092895886.1">
    <property type="nucleotide sequence ID" value="NZ_FOKK01000004.1"/>
</dbReference>
<feature type="signal peptide" evidence="1">
    <location>
        <begin position="1"/>
        <end position="19"/>
    </location>
</feature>
<dbReference type="PROSITE" id="PS51257">
    <property type="entry name" value="PROKAR_LIPOPROTEIN"/>
    <property type="match status" value="1"/>
</dbReference>
<evidence type="ECO:0000313" key="2">
    <source>
        <dbReference type="EMBL" id="SFB12424.1"/>
    </source>
</evidence>
<proteinExistence type="predicted"/>
<dbReference type="OrthoDB" id="1447715at2"/>
<dbReference type="AlphaFoldDB" id="A0A1I0YGH0"/>
<sequence length="113" mass="12485">MKYYLAFTILLLLSLQSCQDDNIPLNQLEFYWDQTSCGDPWDANSKNTDSEIKRAVEGYLNKEGVLGAKVISITNDGPLIVCAACSCTTGNRIYVTIPLDQKGKMIALGFQEA</sequence>
<keyword evidence="1" id="KW-0732">Signal</keyword>
<gene>
    <name evidence="2" type="ORF">SAMN04489723_104324</name>
</gene>
<accession>A0A1I0YGH0</accession>
<evidence type="ECO:0000313" key="3">
    <source>
        <dbReference type="Proteomes" id="UP000198790"/>
    </source>
</evidence>
<protein>
    <submittedName>
        <fullName evidence="2">Uncharacterized protein</fullName>
    </submittedName>
</protein>
<dbReference type="Proteomes" id="UP000198790">
    <property type="component" value="Unassembled WGS sequence"/>
</dbReference>
<organism evidence="2 3">
    <name type="scientific">Algoriphagus aquimarinus</name>
    <dbReference type="NCBI Taxonomy" id="237018"/>
    <lineage>
        <taxon>Bacteria</taxon>
        <taxon>Pseudomonadati</taxon>
        <taxon>Bacteroidota</taxon>
        <taxon>Cytophagia</taxon>
        <taxon>Cytophagales</taxon>
        <taxon>Cyclobacteriaceae</taxon>
        <taxon>Algoriphagus</taxon>
    </lineage>
</organism>
<name>A0A1I0YGH0_9BACT</name>
<evidence type="ECO:0000256" key="1">
    <source>
        <dbReference type="SAM" id="SignalP"/>
    </source>
</evidence>
<keyword evidence="3" id="KW-1185">Reference proteome</keyword>